<feature type="region of interest" description="Disordered" evidence="1">
    <location>
        <begin position="574"/>
        <end position="628"/>
    </location>
</feature>
<feature type="compositionally biased region" description="Polar residues" evidence="1">
    <location>
        <begin position="138"/>
        <end position="149"/>
    </location>
</feature>
<feature type="compositionally biased region" description="Polar residues" evidence="1">
    <location>
        <begin position="469"/>
        <end position="508"/>
    </location>
</feature>
<accession>A0A439D7B7</accession>
<dbReference type="Proteomes" id="UP000286045">
    <property type="component" value="Unassembled WGS sequence"/>
</dbReference>
<keyword evidence="3" id="KW-1185">Reference proteome</keyword>
<feature type="compositionally biased region" description="Low complexity" evidence="1">
    <location>
        <begin position="398"/>
        <end position="409"/>
    </location>
</feature>
<feature type="region of interest" description="Disordered" evidence="1">
    <location>
        <begin position="467"/>
        <end position="562"/>
    </location>
</feature>
<feature type="compositionally biased region" description="Polar residues" evidence="1">
    <location>
        <begin position="683"/>
        <end position="699"/>
    </location>
</feature>
<name>A0A439D7B7_9PEZI</name>
<feature type="compositionally biased region" description="Polar residues" evidence="1">
    <location>
        <begin position="429"/>
        <end position="443"/>
    </location>
</feature>
<feature type="region of interest" description="Disordered" evidence="1">
    <location>
        <begin position="381"/>
        <end position="447"/>
    </location>
</feature>
<reference evidence="2 3" key="1">
    <citation type="submission" date="2018-12" db="EMBL/GenBank/DDBJ databases">
        <title>Draft genome sequence of Xylaria grammica IHI A82.</title>
        <authorList>
            <person name="Buettner E."/>
            <person name="Kellner H."/>
        </authorList>
    </citation>
    <scope>NUCLEOTIDE SEQUENCE [LARGE SCALE GENOMIC DNA]</scope>
    <source>
        <strain evidence="2 3">IHI A82</strain>
    </source>
</reference>
<feature type="region of interest" description="Disordered" evidence="1">
    <location>
        <begin position="816"/>
        <end position="843"/>
    </location>
</feature>
<evidence type="ECO:0000313" key="3">
    <source>
        <dbReference type="Proteomes" id="UP000286045"/>
    </source>
</evidence>
<feature type="compositionally biased region" description="Basic and acidic residues" evidence="1">
    <location>
        <begin position="223"/>
        <end position="232"/>
    </location>
</feature>
<feature type="compositionally biased region" description="Polar residues" evidence="1">
    <location>
        <begin position="543"/>
        <end position="555"/>
    </location>
</feature>
<proteinExistence type="predicted"/>
<feature type="region of interest" description="Disordered" evidence="1">
    <location>
        <begin position="1000"/>
        <end position="1065"/>
    </location>
</feature>
<feature type="compositionally biased region" description="Basic and acidic residues" evidence="1">
    <location>
        <begin position="181"/>
        <end position="192"/>
    </location>
</feature>
<feature type="compositionally biased region" description="Polar residues" evidence="1">
    <location>
        <begin position="341"/>
        <end position="351"/>
    </location>
</feature>
<gene>
    <name evidence="2" type="ORF">EKO27_g4790</name>
</gene>
<feature type="compositionally biased region" description="Polar residues" evidence="1">
    <location>
        <begin position="706"/>
        <end position="718"/>
    </location>
</feature>
<feature type="compositionally biased region" description="Basic residues" evidence="1">
    <location>
        <begin position="382"/>
        <end position="391"/>
    </location>
</feature>
<organism evidence="2 3">
    <name type="scientific">Xylaria grammica</name>
    <dbReference type="NCBI Taxonomy" id="363999"/>
    <lineage>
        <taxon>Eukaryota</taxon>
        <taxon>Fungi</taxon>
        <taxon>Dikarya</taxon>
        <taxon>Ascomycota</taxon>
        <taxon>Pezizomycotina</taxon>
        <taxon>Sordariomycetes</taxon>
        <taxon>Xylariomycetidae</taxon>
        <taxon>Xylariales</taxon>
        <taxon>Xylariaceae</taxon>
        <taxon>Xylaria</taxon>
    </lineage>
</organism>
<feature type="region of interest" description="Disordered" evidence="1">
    <location>
        <begin position="683"/>
        <end position="762"/>
    </location>
</feature>
<evidence type="ECO:0000313" key="2">
    <source>
        <dbReference type="EMBL" id="RWA10297.1"/>
    </source>
</evidence>
<dbReference type="STRING" id="363999.A0A439D7B7"/>
<feature type="region of interest" description="Disordered" evidence="1">
    <location>
        <begin position="339"/>
        <end position="364"/>
    </location>
</feature>
<dbReference type="EMBL" id="RYZI01000119">
    <property type="protein sequence ID" value="RWA10297.1"/>
    <property type="molecule type" value="Genomic_DNA"/>
</dbReference>
<feature type="compositionally biased region" description="Basic and acidic residues" evidence="1">
    <location>
        <begin position="1012"/>
        <end position="1035"/>
    </location>
</feature>
<dbReference type="AlphaFoldDB" id="A0A439D7B7"/>
<sequence length="1065" mass="118346">MLAASEAVAPPATTTSLYFDPPYEHQPLIKPNQRSFKKHKVLPRPRADKTAPIVAGGSPPTSHDTSDDYIAISNLKREPVTPARSTQDFLDSRVIGPDLPPTPPAHSRTSSGSHPTLTSSPPLAGSSAPSLVPAGSVTPVSGTPTIQRSPPTPDVTPPQATRRSKTFRPILSDRIPSKATADSRTESFKTARESPSLSDEEKTTPKPCVSSARTSQNAAGRQVEPKSGKPKDVGLGLGLDLDDNLTPRTRQEFFTFDGEWASNSEVEQEWDDNLSRNVIVRKRRGYPKENERAEVIEDVTVTPTNATEALRSVPLHERTQTTTLPQHFPLELASKSKLRWTASTSESSMSTDLRRSSGMSSKSTVSTVVEAILVDVPPQKQKTLRHVRKQTALRDSGSEFSPPSSTSASVRQAEKTRRPRASGKPAASRTDSMASTGTVNSIASKKARREIWKSGGIPVVVIPDRKQSLSKSTEPPSLRSTYSYRSKRSNSVPRSHFSGTRELSLTSDQSRRRGRSMSVTYGAFPNDQLTMDYPPIVPRRRSSLSAPTSRNTSRAGSRAGSLTAESLKAHNALLEQQRIQPPQVTVERPPPTENTNSRLDQKQLYPASSVESHKNETSNQKSLVDHNGDPFFGKRLTAYNTPFSQASVETNGTHSAADIAEAMAVNIYPHQNRSVLMVHHMSRSQNSANDKQLESSFQEEQPMAMETSSNPEVTTDSQDGGPVTPPQPQFSMDAVDSPLRNPRAPPEPPAIKFIPATPSGLTPATERERMLGNYFEETQKRPSLVRRAFSLRKASDNAVPRRSGFLARTLSLSKSIRGDTTENPDLERNKTHQYPAVDGPSTDASKLHPFWRPSHDHDVNVDDFVYDVPGEAHQDDCYSPSDYRPTPLRRSLSERVRRTFAILPIEDDDYHITTDRRSPERRTIKRTPSGSLRVMPHRGSFSSVRWSGMYSREGDDERPSTAPENFNRRLWGVEKRVDDRGRRLFPSWQDKLEQYRPQNLQRRLSEHRRQKRTEALRQKISGPREVRDGVGEVIKRKSYNGPSYQSSLQAHGTSDRHSRTYGRNI</sequence>
<feature type="compositionally biased region" description="Polar residues" evidence="1">
    <location>
        <begin position="1040"/>
        <end position="1052"/>
    </location>
</feature>
<evidence type="ECO:0000256" key="1">
    <source>
        <dbReference type="SAM" id="MobiDB-lite"/>
    </source>
</evidence>
<protein>
    <submittedName>
        <fullName evidence="2">Uncharacterized protein</fullName>
    </submittedName>
</protein>
<feature type="compositionally biased region" description="Basic and acidic residues" evidence="1">
    <location>
        <begin position="816"/>
        <end position="830"/>
    </location>
</feature>
<feature type="compositionally biased region" description="Low complexity" evidence="1">
    <location>
        <begin position="115"/>
        <end position="137"/>
    </location>
</feature>
<comment type="caution">
    <text evidence="2">The sequence shown here is derived from an EMBL/GenBank/DDBJ whole genome shotgun (WGS) entry which is preliminary data.</text>
</comment>
<feature type="region of interest" description="Disordered" evidence="1">
    <location>
        <begin position="1"/>
        <end position="244"/>
    </location>
</feature>